<reference evidence="2" key="1">
    <citation type="submission" date="2015-11" db="EMBL/GenBank/DDBJ databases">
        <authorList>
            <person name="Varghese N."/>
        </authorList>
    </citation>
    <scope>NUCLEOTIDE SEQUENCE [LARGE SCALE GENOMIC DNA]</scope>
    <source>
        <strain evidence="2">JGI-23</strain>
    </source>
</reference>
<name>A0A0P1P066_9BACT</name>
<dbReference type="Proteomes" id="UP000199197">
    <property type="component" value="Unassembled WGS sequence"/>
</dbReference>
<dbReference type="RefSeq" id="WP_092350623.1">
    <property type="nucleotide sequence ID" value="NZ_CZVW01000019.1"/>
</dbReference>
<dbReference type="SUPFAM" id="SSF56935">
    <property type="entry name" value="Porins"/>
    <property type="match status" value="1"/>
</dbReference>
<accession>A0A0P1P066</accession>
<protein>
    <recommendedName>
        <fullName evidence="3">Long-chain fatty acid transport protein</fullName>
    </recommendedName>
</protein>
<dbReference type="Gene3D" id="2.40.160.60">
    <property type="entry name" value="Outer membrane protein transport protein (OMPP1/FadL/TodX)"/>
    <property type="match status" value="1"/>
</dbReference>
<proteinExistence type="predicted"/>
<keyword evidence="2" id="KW-1185">Reference proteome</keyword>
<gene>
    <name evidence="1" type="ORF">JGI23_01587</name>
</gene>
<dbReference type="OrthoDB" id="1491239at2"/>
<evidence type="ECO:0008006" key="3">
    <source>
        <dbReference type="Google" id="ProtNLM"/>
    </source>
</evidence>
<dbReference type="EMBL" id="CZVW01000019">
    <property type="protein sequence ID" value="CUT03922.1"/>
    <property type="molecule type" value="Genomic_DNA"/>
</dbReference>
<sequence length="406" mass="45837">MRALKVLTLLIFCFAFSYSSGSIYSRFGLGVIKFSNVDKTAGLGGIGIALFDPIYINRYNPALWSELARVRISGGYLYEGTSTQDKFKNTFLTSGNFDGVMFAMPMWKKYGLTFATGLIPFSRVNYDVKKDSVVENRYFSQSYKGNGGISNFVFGFSFRPFNKLSVGIRGEYYFGTITNSWSTDFGASEFFISSVKRERNYGGFGFTIGIAYGLGVRKNSLTLGFVFSSPVKLKGVSTIEYTQPILTQSLVSEMNNFDAYLPYRAGFGLSYFVTDRIQFSGDVYYQNWSKFKINGEHPSEITDAVRVGAGVEILPSREIVAGFFQKTSYRFGIFYNKTYFKVENKQINELFFAVGFGFPVSFDTRLNLAIEYGLRGDVEIVRDRILRISLGVNTGEIWFVKQKLED</sequence>
<evidence type="ECO:0000313" key="2">
    <source>
        <dbReference type="Proteomes" id="UP000199197"/>
    </source>
</evidence>
<organism evidence="1 2">
    <name type="scientific">Candidatus Chryseopegocella kryptomonas</name>
    <dbReference type="NCBI Taxonomy" id="1633643"/>
    <lineage>
        <taxon>Bacteria</taxon>
        <taxon>Pseudomonadati</taxon>
        <taxon>Candidatus Kryptoniota</taxon>
        <taxon>Candidatus Chryseopegocella</taxon>
    </lineage>
</organism>
<dbReference type="AlphaFoldDB" id="A0A0P1P066"/>
<evidence type="ECO:0000313" key="1">
    <source>
        <dbReference type="EMBL" id="CUT03922.1"/>
    </source>
</evidence>